<dbReference type="AlphaFoldDB" id="A0A0C2SL18"/>
<accession>A0A0C2SL18</accession>
<gene>
    <name evidence="1" type="ORF">M378DRAFT_750700</name>
</gene>
<organism evidence="1 2">
    <name type="scientific">Amanita muscaria (strain Koide BX008)</name>
    <dbReference type="NCBI Taxonomy" id="946122"/>
    <lineage>
        <taxon>Eukaryota</taxon>
        <taxon>Fungi</taxon>
        <taxon>Dikarya</taxon>
        <taxon>Basidiomycota</taxon>
        <taxon>Agaricomycotina</taxon>
        <taxon>Agaricomycetes</taxon>
        <taxon>Agaricomycetidae</taxon>
        <taxon>Agaricales</taxon>
        <taxon>Pluteineae</taxon>
        <taxon>Amanitaceae</taxon>
        <taxon>Amanita</taxon>
    </lineage>
</organism>
<dbReference type="Proteomes" id="UP000054549">
    <property type="component" value="Unassembled WGS sequence"/>
</dbReference>
<name>A0A0C2SL18_AMAMK</name>
<sequence>MRGDRAMDLKTFTDHINIAKHLLLPSLPSCPDSTRLSSDARQYLQQLPSCSGLDMCIFGKWHRMKQKRCTSMMVSILLSGPSHIRNHRCLGRQNEFSRFED</sequence>
<proteinExistence type="predicted"/>
<evidence type="ECO:0000313" key="2">
    <source>
        <dbReference type="Proteomes" id="UP000054549"/>
    </source>
</evidence>
<keyword evidence="2" id="KW-1185">Reference proteome</keyword>
<dbReference type="EMBL" id="KN818682">
    <property type="protein sequence ID" value="KIL54619.1"/>
    <property type="molecule type" value="Genomic_DNA"/>
</dbReference>
<reference evidence="1 2" key="1">
    <citation type="submission" date="2014-04" db="EMBL/GenBank/DDBJ databases">
        <title>Evolutionary Origins and Diversification of the Mycorrhizal Mutualists.</title>
        <authorList>
            <consortium name="DOE Joint Genome Institute"/>
            <consortium name="Mycorrhizal Genomics Consortium"/>
            <person name="Kohler A."/>
            <person name="Kuo A."/>
            <person name="Nagy L.G."/>
            <person name="Floudas D."/>
            <person name="Copeland A."/>
            <person name="Barry K.W."/>
            <person name="Cichocki N."/>
            <person name="Veneault-Fourrey C."/>
            <person name="LaButti K."/>
            <person name="Lindquist E.A."/>
            <person name="Lipzen A."/>
            <person name="Lundell T."/>
            <person name="Morin E."/>
            <person name="Murat C."/>
            <person name="Riley R."/>
            <person name="Ohm R."/>
            <person name="Sun H."/>
            <person name="Tunlid A."/>
            <person name="Henrissat B."/>
            <person name="Grigoriev I.V."/>
            <person name="Hibbett D.S."/>
            <person name="Martin F."/>
        </authorList>
    </citation>
    <scope>NUCLEOTIDE SEQUENCE [LARGE SCALE GENOMIC DNA]</scope>
    <source>
        <strain evidence="1 2">Koide BX008</strain>
    </source>
</reference>
<dbReference type="InParanoid" id="A0A0C2SL18"/>
<protein>
    <submittedName>
        <fullName evidence="1">Uncharacterized protein</fullName>
    </submittedName>
</protein>
<dbReference type="HOGENOM" id="CLU_2290980_0_0_1"/>
<evidence type="ECO:0000313" key="1">
    <source>
        <dbReference type="EMBL" id="KIL54619.1"/>
    </source>
</evidence>